<organism evidence="1 2">
    <name type="scientific">Desulfonema magnum</name>
    <dbReference type="NCBI Taxonomy" id="45655"/>
    <lineage>
        <taxon>Bacteria</taxon>
        <taxon>Pseudomonadati</taxon>
        <taxon>Thermodesulfobacteriota</taxon>
        <taxon>Desulfobacteria</taxon>
        <taxon>Desulfobacterales</taxon>
        <taxon>Desulfococcaceae</taxon>
        <taxon>Desulfonema</taxon>
    </lineage>
</organism>
<dbReference type="AlphaFoldDB" id="A0A975BXA1"/>
<dbReference type="Proteomes" id="UP000663722">
    <property type="component" value="Chromosome"/>
</dbReference>
<proteinExistence type="predicted"/>
<protein>
    <submittedName>
        <fullName evidence="1">Uncharacterized protein</fullName>
    </submittedName>
</protein>
<name>A0A975BXA1_9BACT</name>
<dbReference type="EMBL" id="CP061800">
    <property type="protein sequence ID" value="QTA93514.1"/>
    <property type="molecule type" value="Genomic_DNA"/>
</dbReference>
<evidence type="ECO:0000313" key="1">
    <source>
        <dbReference type="EMBL" id="QTA93514.1"/>
    </source>
</evidence>
<sequence>MKLPSTAPAEAGGRCSSYEARTKINTNNLLIAIFPSFF</sequence>
<keyword evidence="2" id="KW-1185">Reference proteome</keyword>
<accession>A0A975BXA1</accession>
<reference evidence="1" key="1">
    <citation type="journal article" date="2021" name="Microb. Physiol.">
        <title>Proteogenomic Insights into the Physiology of Marine, Sulfate-Reducing, Filamentous Desulfonema limicola and Desulfonema magnum.</title>
        <authorList>
            <person name="Schnaars V."/>
            <person name="Wohlbrand L."/>
            <person name="Scheve S."/>
            <person name="Hinrichs C."/>
            <person name="Reinhardt R."/>
            <person name="Rabus R."/>
        </authorList>
    </citation>
    <scope>NUCLEOTIDE SEQUENCE</scope>
    <source>
        <strain evidence="1">4be13</strain>
    </source>
</reference>
<gene>
    <name evidence="1" type="ORF">dnm_096150</name>
</gene>
<evidence type="ECO:0000313" key="2">
    <source>
        <dbReference type="Proteomes" id="UP000663722"/>
    </source>
</evidence>
<dbReference type="KEGG" id="dmm:dnm_096150"/>